<feature type="transmembrane region" description="Helical" evidence="5">
    <location>
        <begin position="129"/>
        <end position="151"/>
    </location>
</feature>
<dbReference type="Proteomes" id="UP000051813">
    <property type="component" value="Unassembled WGS sequence"/>
</dbReference>
<dbReference type="GO" id="GO:0046583">
    <property type="term" value="F:monoatomic cation efflux transmembrane transporter activity"/>
    <property type="evidence" value="ECO:0007669"/>
    <property type="project" value="TreeGrafter"/>
</dbReference>
<dbReference type="RefSeq" id="WP_057757662.1">
    <property type="nucleotide sequence ID" value="NZ_AYYK01000022.1"/>
</dbReference>
<dbReference type="GO" id="GO:0005886">
    <property type="term" value="C:plasma membrane"/>
    <property type="evidence" value="ECO:0007669"/>
    <property type="project" value="TreeGrafter"/>
</dbReference>
<dbReference type="InterPro" id="IPR038665">
    <property type="entry name" value="Voltage-dep_anion_channel_sf"/>
</dbReference>
<keyword evidence="4 5" id="KW-0472">Membrane</keyword>
<feature type="transmembrane region" description="Helical" evidence="5">
    <location>
        <begin position="212"/>
        <end position="234"/>
    </location>
</feature>
<reference evidence="6 7" key="1">
    <citation type="journal article" date="2015" name="Genome Announc.">
        <title>Expanding the biotechnology potential of lactobacilli through comparative genomics of 213 strains and associated genera.</title>
        <authorList>
            <person name="Sun Z."/>
            <person name="Harris H.M."/>
            <person name="McCann A."/>
            <person name="Guo C."/>
            <person name="Argimon S."/>
            <person name="Zhang W."/>
            <person name="Yang X."/>
            <person name="Jeffery I.B."/>
            <person name="Cooney J.C."/>
            <person name="Kagawa T.F."/>
            <person name="Liu W."/>
            <person name="Song Y."/>
            <person name="Salvetti E."/>
            <person name="Wrobel A."/>
            <person name="Rasinkangas P."/>
            <person name="Parkhill J."/>
            <person name="Rea M.C."/>
            <person name="O'Sullivan O."/>
            <person name="Ritari J."/>
            <person name="Douillard F.P."/>
            <person name="Paul Ross R."/>
            <person name="Yang R."/>
            <person name="Briner A.E."/>
            <person name="Felis G.E."/>
            <person name="de Vos W.M."/>
            <person name="Barrangou R."/>
            <person name="Klaenhammer T.R."/>
            <person name="Caufield P.W."/>
            <person name="Cui Y."/>
            <person name="Zhang H."/>
            <person name="O'Toole P.W."/>
        </authorList>
    </citation>
    <scope>NUCLEOTIDE SEQUENCE [LARGE SCALE GENOMIC DNA]</scope>
    <source>
        <strain evidence="6 7">DSM 20335</strain>
    </source>
</reference>
<sequence length="332" mass="36409">MTTILKKLPMAICGMILGIASLGNLFISLQMKPIGTFLGVLSMILMFFVLVKVVLTFNHAVKEITNPISAATLPTFTMGLMVIATYWGNWGFHTFALVLWCAAIVVQLTITAVFVYLHLIKPAVGLEHVYPSWFVTFVGFGVAPVTASQFIPSIGQALLYLALGLYVILLPIVIYRLVKHHEMNEGVLPFITIVAAPASLCLTGYLNTFTEINVAFAIGLGILAQVLYLSTLLTMARIYISAKHSLLHFFPSFAAFTFPLVISATGLFTLLKRFPNAALTPVLTGLAYIELIVAVVVILFVLGHYLHFMRGLVSEYFQGSQVKKTISQHPSH</sequence>
<feature type="transmembrane region" description="Helical" evidence="5">
    <location>
        <begin position="246"/>
        <end position="270"/>
    </location>
</feature>
<evidence type="ECO:0000313" key="7">
    <source>
        <dbReference type="Proteomes" id="UP000051813"/>
    </source>
</evidence>
<evidence type="ECO:0000256" key="3">
    <source>
        <dbReference type="ARBA" id="ARBA00022989"/>
    </source>
</evidence>
<organism evidence="6 7">
    <name type="scientific">Lapidilactobacillus dextrinicus DSM 20335</name>
    <dbReference type="NCBI Taxonomy" id="1423738"/>
    <lineage>
        <taxon>Bacteria</taxon>
        <taxon>Bacillati</taxon>
        <taxon>Bacillota</taxon>
        <taxon>Bacilli</taxon>
        <taxon>Lactobacillales</taxon>
        <taxon>Lactobacillaceae</taxon>
        <taxon>Lapidilactobacillus</taxon>
    </lineage>
</organism>
<keyword evidence="7" id="KW-1185">Reference proteome</keyword>
<feature type="transmembrane region" description="Helical" evidence="5">
    <location>
        <begin position="12"/>
        <end position="31"/>
    </location>
</feature>
<name>A0A0R2BH83_9LACO</name>
<dbReference type="Gene3D" id="1.50.10.150">
    <property type="entry name" value="Voltage-dependent anion channel"/>
    <property type="match status" value="1"/>
</dbReference>
<dbReference type="OrthoDB" id="309023at2"/>
<feature type="transmembrane region" description="Helical" evidence="5">
    <location>
        <begin position="282"/>
        <end position="302"/>
    </location>
</feature>
<evidence type="ECO:0000256" key="5">
    <source>
        <dbReference type="SAM" id="Phobius"/>
    </source>
</evidence>
<feature type="transmembrane region" description="Helical" evidence="5">
    <location>
        <begin position="67"/>
        <end position="88"/>
    </location>
</feature>
<feature type="transmembrane region" description="Helical" evidence="5">
    <location>
        <begin position="94"/>
        <end position="117"/>
    </location>
</feature>
<comment type="caution">
    <text evidence="6">The sequence shown here is derived from an EMBL/GenBank/DDBJ whole genome shotgun (WGS) entry which is preliminary data.</text>
</comment>
<evidence type="ECO:0000256" key="4">
    <source>
        <dbReference type="ARBA" id="ARBA00023136"/>
    </source>
</evidence>
<feature type="transmembrane region" description="Helical" evidence="5">
    <location>
        <begin position="37"/>
        <end position="55"/>
    </location>
</feature>
<dbReference type="InterPro" id="IPR052951">
    <property type="entry name" value="Tellurite_res_ion_channel"/>
</dbReference>
<proteinExistence type="predicted"/>
<evidence type="ECO:0000256" key="2">
    <source>
        <dbReference type="ARBA" id="ARBA00022692"/>
    </source>
</evidence>
<dbReference type="AlphaFoldDB" id="A0A0R2BH83"/>
<evidence type="ECO:0000313" key="6">
    <source>
        <dbReference type="EMBL" id="KRM78352.1"/>
    </source>
</evidence>
<protein>
    <submittedName>
        <fullName evidence="6">TDT family tellurite dicarboxylate transporter</fullName>
    </submittedName>
</protein>
<evidence type="ECO:0000256" key="1">
    <source>
        <dbReference type="ARBA" id="ARBA00004141"/>
    </source>
</evidence>
<keyword evidence="3 5" id="KW-1133">Transmembrane helix</keyword>
<dbReference type="CDD" id="cd09325">
    <property type="entry name" value="TDT_C4-dicarb_trans"/>
    <property type="match status" value="1"/>
</dbReference>
<comment type="subcellular location">
    <subcellularLocation>
        <location evidence="1">Membrane</location>
        <topology evidence="1">Multi-pass membrane protein</topology>
    </subcellularLocation>
</comment>
<dbReference type="Pfam" id="PF03595">
    <property type="entry name" value="SLAC1"/>
    <property type="match status" value="1"/>
</dbReference>
<keyword evidence="2 5" id="KW-0812">Transmembrane</keyword>
<dbReference type="PANTHER" id="PTHR37955:SF1">
    <property type="entry name" value="DEP DOMAIN-CONTAINING PROTEIN"/>
    <property type="match status" value="1"/>
</dbReference>
<dbReference type="PATRIC" id="fig|1423738.3.peg.1188"/>
<accession>A0A0R2BH83</accession>
<dbReference type="PANTHER" id="PTHR37955">
    <property type="entry name" value="TELLURITE RESISTANCE PROTEIN TEHA"/>
    <property type="match status" value="1"/>
</dbReference>
<dbReference type="InterPro" id="IPR004695">
    <property type="entry name" value="SLAC1/Mae1/Ssu1/TehA"/>
</dbReference>
<dbReference type="EMBL" id="AYYK01000022">
    <property type="protein sequence ID" value="KRM78352.1"/>
    <property type="molecule type" value="Genomic_DNA"/>
</dbReference>
<feature type="transmembrane region" description="Helical" evidence="5">
    <location>
        <begin position="157"/>
        <end position="175"/>
    </location>
</feature>
<dbReference type="STRING" id="1423738.FC84_GL001175"/>
<feature type="transmembrane region" description="Helical" evidence="5">
    <location>
        <begin position="187"/>
        <end position="206"/>
    </location>
</feature>
<gene>
    <name evidence="6" type="ORF">FC84_GL001175</name>
</gene>